<reference evidence="1" key="1">
    <citation type="submission" date="2023-05" db="EMBL/GenBank/DDBJ databases">
        <title>Nepenthes gracilis genome sequencing.</title>
        <authorList>
            <person name="Fukushima K."/>
        </authorList>
    </citation>
    <scope>NUCLEOTIDE SEQUENCE</scope>
    <source>
        <strain evidence="1">SING2019-196</strain>
    </source>
</reference>
<dbReference type="EMBL" id="BSYO01000017">
    <property type="protein sequence ID" value="GMH16867.1"/>
    <property type="molecule type" value="Genomic_DNA"/>
</dbReference>
<protein>
    <submittedName>
        <fullName evidence="1">Uncharacterized protein</fullName>
    </submittedName>
</protein>
<sequence>MERLHFARICVEVSKNAHLPKKIRVNTAVKDSTLSVDIRVDYHSRPKPRAIGRTASLKGTRWVKEGYKPNDSLKPDVSRSVPSVTTGPLLEGPSVEISSDAISSITEVDVPSDLPVSDAQIDRFPTEVPSVVACISSGIVMNPVVAEGSVLDVFDSVNSFAILQDPENLYAMELVGGFLSQESARTTPGISSSCAASPCSLPLQADVDPRAPDAVGSVADSLDALGPSSIDSDVQSSDLSPFKVLDQTQFFKRVRFALEILSAEAPSSAPRCRVLAPCSDICHPIKFHRSTQDCLSPVGVPMDDGPIPGADVELFPPFDGVAPEMELAPAIDPNLTPSPIARIVKKYSLGVSKFEEPTASSSVGSSVRAKEKSRSRIKPCKSKMARCELWPEWHFRSVAFGPEWKGVRCVWNAKFPECCFCLQISGVPLYLGSGVPIFSKMPEWLALE</sequence>
<proteinExistence type="predicted"/>
<dbReference type="Proteomes" id="UP001279734">
    <property type="component" value="Unassembled WGS sequence"/>
</dbReference>
<comment type="caution">
    <text evidence="1">The sequence shown here is derived from an EMBL/GenBank/DDBJ whole genome shotgun (WGS) entry which is preliminary data.</text>
</comment>
<gene>
    <name evidence="1" type="ORF">Nepgr_018708</name>
</gene>
<name>A0AAD3STK4_NEPGR</name>
<dbReference type="AlphaFoldDB" id="A0AAD3STK4"/>
<organism evidence="1 2">
    <name type="scientific">Nepenthes gracilis</name>
    <name type="common">Slender pitcher plant</name>
    <dbReference type="NCBI Taxonomy" id="150966"/>
    <lineage>
        <taxon>Eukaryota</taxon>
        <taxon>Viridiplantae</taxon>
        <taxon>Streptophyta</taxon>
        <taxon>Embryophyta</taxon>
        <taxon>Tracheophyta</taxon>
        <taxon>Spermatophyta</taxon>
        <taxon>Magnoliopsida</taxon>
        <taxon>eudicotyledons</taxon>
        <taxon>Gunneridae</taxon>
        <taxon>Pentapetalae</taxon>
        <taxon>Caryophyllales</taxon>
        <taxon>Nepenthaceae</taxon>
        <taxon>Nepenthes</taxon>
    </lineage>
</organism>
<keyword evidence="2" id="KW-1185">Reference proteome</keyword>
<evidence type="ECO:0000313" key="1">
    <source>
        <dbReference type="EMBL" id="GMH16867.1"/>
    </source>
</evidence>
<accession>A0AAD3STK4</accession>
<evidence type="ECO:0000313" key="2">
    <source>
        <dbReference type="Proteomes" id="UP001279734"/>
    </source>
</evidence>